<comment type="caution">
    <text evidence="1">The sequence shown here is derived from an EMBL/GenBank/DDBJ whole genome shotgun (WGS) entry which is preliminary data.</text>
</comment>
<dbReference type="Gene3D" id="1.25.10.10">
    <property type="entry name" value="Leucine-rich Repeat Variant"/>
    <property type="match status" value="1"/>
</dbReference>
<sequence length="193" mass="22300">MTSRFDFNKLKSIDPKIKYGFAKELLKIGAESPQQLYTHFDYLLTLLDEKNNILKWTGIDLMGYLSSIDQGNKIDGFIQPLIKLLHGGHLINCNHATFALGLIAQNKPQFKNQIFKELLLVDQDFFDTNECKNIAIGKVLEVFKTLIDDIMQYKEAIDFINRTTENSRNATKRKAILLLNKIKKIQLETKDKY</sequence>
<dbReference type="InterPro" id="IPR016024">
    <property type="entry name" value="ARM-type_fold"/>
</dbReference>
<accession>A0A9D7XE77</accession>
<dbReference type="InterPro" id="IPR011989">
    <property type="entry name" value="ARM-like"/>
</dbReference>
<organism evidence="1 2">
    <name type="scientific">Candidatus Defluviibacterium haderslevense</name>
    <dbReference type="NCBI Taxonomy" id="2981993"/>
    <lineage>
        <taxon>Bacteria</taxon>
        <taxon>Pseudomonadati</taxon>
        <taxon>Bacteroidota</taxon>
        <taxon>Saprospiria</taxon>
        <taxon>Saprospirales</taxon>
        <taxon>Saprospiraceae</taxon>
        <taxon>Candidatus Defluviibacterium</taxon>
    </lineage>
</organism>
<name>A0A9D7XE77_9BACT</name>
<dbReference type="EMBL" id="JADKFW010000004">
    <property type="protein sequence ID" value="MBK9717460.1"/>
    <property type="molecule type" value="Genomic_DNA"/>
</dbReference>
<protein>
    <submittedName>
        <fullName evidence="1">Uncharacterized protein</fullName>
    </submittedName>
</protein>
<dbReference type="AlphaFoldDB" id="A0A9D7XE77"/>
<dbReference type="SUPFAM" id="SSF48371">
    <property type="entry name" value="ARM repeat"/>
    <property type="match status" value="1"/>
</dbReference>
<evidence type="ECO:0000313" key="2">
    <source>
        <dbReference type="Proteomes" id="UP000808349"/>
    </source>
</evidence>
<proteinExistence type="predicted"/>
<evidence type="ECO:0000313" key="1">
    <source>
        <dbReference type="EMBL" id="MBK9717460.1"/>
    </source>
</evidence>
<gene>
    <name evidence="1" type="ORF">IPO85_08090</name>
</gene>
<reference evidence="1 2" key="1">
    <citation type="submission" date="2020-10" db="EMBL/GenBank/DDBJ databases">
        <title>Connecting structure to function with the recovery of over 1000 high-quality activated sludge metagenome-assembled genomes encoding full-length rRNA genes using long-read sequencing.</title>
        <authorList>
            <person name="Singleton C.M."/>
            <person name="Petriglieri F."/>
            <person name="Kristensen J.M."/>
            <person name="Kirkegaard R.H."/>
            <person name="Michaelsen T.Y."/>
            <person name="Andersen M.H."/>
            <person name="Karst S.M."/>
            <person name="Dueholm M.S."/>
            <person name="Nielsen P.H."/>
            <person name="Albertsen M."/>
        </authorList>
    </citation>
    <scope>NUCLEOTIDE SEQUENCE [LARGE SCALE GENOMIC DNA]</scope>
    <source>
        <strain evidence="1">Ribe_18-Q3-R11-54_BAT3C.373</strain>
    </source>
</reference>
<dbReference type="Proteomes" id="UP000808349">
    <property type="component" value="Unassembled WGS sequence"/>
</dbReference>